<protein>
    <recommendedName>
        <fullName evidence="3">Bacteriophage Gp15 protein</fullName>
    </recommendedName>
</protein>
<evidence type="ECO:0000313" key="2">
    <source>
        <dbReference type="Proteomes" id="UP000051733"/>
    </source>
</evidence>
<gene>
    <name evidence="1" type="ORF">FC26_GL002245</name>
</gene>
<proteinExistence type="predicted"/>
<name>A0A0R2A3K3_9LACO</name>
<accession>A0A0R2A3K3</accession>
<evidence type="ECO:0000313" key="1">
    <source>
        <dbReference type="EMBL" id="KRM61029.1"/>
    </source>
</evidence>
<dbReference type="Proteomes" id="UP000051733">
    <property type="component" value="Unassembled WGS sequence"/>
</dbReference>
<evidence type="ECO:0008006" key="3">
    <source>
        <dbReference type="Google" id="ProtNLM"/>
    </source>
</evidence>
<dbReference type="EMBL" id="AYYY01000043">
    <property type="protein sequence ID" value="KRM61029.1"/>
    <property type="molecule type" value="Genomic_DNA"/>
</dbReference>
<comment type="caution">
    <text evidence="1">The sequence shown here is derived from an EMBL/GenBank/DDBJ whole genome shotgun (WGS) entry which is preliminary data.</text>
</comment>
<reference evidence="1 2" key="1">
    <citation type="journal article" date="2015" name="Genome Announc.">
        <title>Expanding the biotechnology potential of lactobacilli through comparative genomics of 213 strains and associated genera.</title>
        <authorList>
            <person name="Sun Z."/>
            <person name="Harris H.M."/>
            <person name="McCann A."/>
            <person name="Guo C."/>
            <person name="Argimon S."/>
            <person name="Zhang W."/>
            <person name="Yang X."/>
            <person name="Jeffery I.B."/>
            <person name="Cooney J.C."/>
            <person name="Kagawa T.F."/>
            <person name="Liu W."/>
            <person name="Song Y."/>
            <person name="Salvetti E."/>
            <person name="Wrobel A."/>
            <person name="Rasinkangas P."/>
            <person name="Parkhill J."/>
            <person name="Rea M.C."/>
            <person name="O'Sullivan O."/>
            <person name="Ritari J."/>
            <person name="Douillard F.P."/>
            <person name="Paul Ross R."/>
            <person name="Yang R."/>
            <person name="Briner A.E."/>
            <person name="Felis G.E."/>
            <person name="de Vos W.M."/>
            <person name="Barrangou R."/>
            <person name="Klaenhammer T.R."/>
            <person name="Caufield P.W."/>
            <person name="Cui Y."/>
            <person name="Zhang H."/>
            <person name="O'Toole P.W."/>
        </authorList>
    </citation>
    <scope>NUCLEOTIDE SEQUENCE [LARGE SCALE GENOMIC DNA]</scope>
    <source>
        <strain evidence="1 2">DSM 20634</strain>
    </source>
</reference>
<dbReference type="Pfam" id="PF06854">
    <property type="entry name" value="Phage_Gp15"/>
    <property type="match status" value="1"/>
</dbReference>
<keyword evidence="2" id="KW-1185">Reference proteome</keyword>
<sequence>MAFEMFYSACALDSDLLVTGVDAIADYIHQEPYGHYEDNTGVGTSDPIKYYSYSQDADAIYSSFVEQYGIDLIQQQGKLHWDKFKALMAGLNDKTYFRRILSIRMRDTKGMEGQEVANMMELKQYYELDDNRSVEVQDTAMNDIFSALKNEATR</sequence>
<organism evidence="1 2">
    <name type="scientific">Paucilactobacillus vaccinostercus DSM 20634</name>
    <dbReference type="NCBI Taxonomy" id="1423813"/>
    <lineage>
        <taxon>Bacteria</taxon>
        <taxon>Bacillati</taxon>
        <taxon>Bacillota</taxon>
        <taxon>Bacilli</taxon>
        <taxon>Lactobacillales</taxon>
        <taxon>Lactobacillaceae</taxon>
        <taxon>Paucilactobacillus</taxon>
    </lineage>
</organism>
<dbReference type="InterPro" id="IPR009660">
    <property type="entry name" value="Phage_A500_Gp15"/>
</dbReference>
<dbReference type="STRING" id="1423813.FC26_GL002245"/>
<dbReference type="AlphaFoldDB" id="A0A0R2A3K3"/>
<dbReference type="PATRIC" id="fig|1423813.3.peg.2287"/>